<keyword evidence="3" id="KW-0288">FMN</keyword>
<dbReference type="PANTHER" id="PTHR33798">
    <property type="entry name" value="FLAVOPROTEIN OXYGENASE"/>
    <property type="match status" value="1"/>
</dbReference>
<dbReference type="Gene3D" id="2.30.110.10">
    <property type="entry name" value="Electron Transport, Fmn-binding Protein, Chain A"/>
    <property type="match status" value="1"/>
</dbReference>
<proteinExistence type="inferred from homology"/>
<evidence type="ECO:0000313" key="6">
    <source>
        <dbReference type="EMBL" id="MCX2977519.1"/>
    </source>
</evidence>
<dbReference type="RefSeq" id="WP_279249235.1">
    <property type="nucleotide sequence ID" value="NZ_SHNO01000001.1"/>
</dbReference>
<evidence type="ECO:0000256" key="2">
    <source>
        <dbReference type="ARBA" id="ARBA00022630"/>
    </source>
</evidence>
<sequence>MKLKTISIAGMEKRARAAFVNSLSGFKSANLIGTSNGEGATNLAIMSSLTHLGSHPPLFSLVIRPGGDERHTLRNILETGVFSVNHVTVDIIEQAHQTAARYSSDESEFDAAGLNPVWQGGFRAPMVREANVRLGLELRQHMRLEINGTHLVIGEVVLACVPELACRPDSSLDLGAAGTVALSGLDTYHNGGSEKRMAYAKPDLPPRQID</sequence>
<organism evidence="6 7">
    <name type="scientific">Candidatus Marimicrobium litorale</name>
    <dbReference type="NCBI Taxonomy" id="2518991"/>
    <lineage>
        <taxon>Bacteria</taxon>
        <taxon>Pseudomonadati</taxon>
        <taxon>Pseudomonadota</taxon>
        <taxon>Gammaproteobacteria</taxon>
        <taxon>Cellvibrionales</taxon>
        <taxon>Halieaceae</taxon>
        <taxon>Marimicrobium</taxon>
    </lineage>
</organism>
<dbReference type="InterPro" id="IPR002563">
    <property type="entry name" value="Flavin_Rdtase-like_dom"/>
</dbReference>
<reference evidence="6" key="1">
    <citation type="submission" date="2019-02" db="EMBL/GenBank/DDBJ databases">
        <authorList>
            <person name="Li S.-H."/>
        </authorList>
    </citation>
    <scope>NUCLEOTIDE SEQUENCE</scope>
    <source>
        <strain evidence="6">IMCC11814</strain>
    </source>
</reference>
<evidence type="ECO:0000313" key="7">
    <source>
        <dbReference type="Proteomes" id="UP001143304"/>
    </source>
</evidence>
<comment type="cofactor">
    <cofactor evidence="1">
        <name>FMN</name>
        <dbReference type="ChEBI" id="CHEBI:58210"/>
    </cofactor>
</comment>
<dbReference type="Pfam" id="PF01613">
    <property type="entry name" value="Flavin_Reduct"/>
    <property type="match status" value="1"/>
</dbReference>
<accession>A0ABT3T7P7</accession>
<evidence type="ECO:0000259" key="5">
    <source>
        <dbReference type="Pfam" id="PF01613"/>
    </source>
</evidence>
<comment type="similarity">
    <text evidence="4">Belongs to the flavoredoxin family.</text>
</comment>
<evidence type="ECO:0000256" key="1">
    <source>
        <dbReference type="ARBA" id="ARBA00001917"/>
    </source>
</evidence>
<comment type="caution">
    <text evidence="6">The sequence shown here is derived from an EMBL/GenBank/DDBJ whole genome shotgun (WGS) entry which is preliminary data.</text>
</comment>
<keyword evidence="7" id="KW-1185">Reference proteome</keyword>
<evidence type="ECO:0000256" key="4">
    <source>
        <dbReference type="ARBA" id="ARBA00038054"/>
    </source>
</evidence>
<protein>
    <submittedName>
        <fullName evidence="6">Flavin reductase family protein</fullName>
    </submittedName>
</protein>
<feature type="domain" description="Flavin reductase like" evidence="5">
    <location>
        <begin position="25"/>
        <end position="159"/>
    </location>
</feature>
<dbReference type="Proteomes" id="UP001143304">
    <property type="component" value="Unassembled WGS sequence"/>
</dbReference>
<dbReference type="InterPro" id="IPR012349">
    <property type="entry name" value="Split_barrel_FMN-bd"/>
</dbReference>
<evidence type="ECO:0000256" key="3">
    <source>
        <dbReference type="ARBA" id="ARBA00022643"/>
    </source>
</evidence>
<dbReference type="EMBL" id="SHNO01000001">
    <property type="protein sequence ID" value="MCX2977519.1"/>
    <property type="molecule type" value="Genomic_DNA"/>
</dbReference>
<name>A0ABT3T7P7_9GAMM</name>
<gene>
    <name evidence="6" type="ORF">EYC82_09160</name>
</gene>
<keyword evidence="2" id="KW-0285">Flavoprotein</keyword>
<dbReference type="PANTHER" id="PTHR33798:SF5">
    <property type="entry name" value="FLAVIN REDUCTASE LIKE DOMAIN-CONTAINING PROTEIN"/>
    <property type="match status" value="1"/>
</dbReference>
<dbReference type="SUPFAM" id="SSF50475">
    <property type="entry name" value="FMN-binding split barrel"/>
    <property type="match status" value="1"/>
</dbReference>